<dbReference type="Proteomes" id="UP001290894">
    <property type="component" value="Unassembled WGS sequence"/>
</dbReference>
<keyword evidence="1" id="KW-0233">DNA recombination</keyword>
<dbReference type="SUPFAM" id="SSF56349">
    <property type="entry name" value="DNA breaking-rejoining enzymes"/>
    <property type="match status" value="1"/>
</dbReference>
<keyword evidence="4" id="KW-1185">Reference proteome</keyword>
<reference evidence="3 4" key="1">
    <citation type="submission" date="2023-12" db="EMBL/GenBank/DDBJ databases">
        <title>'Antibacterial potential of Stenotrophomonas maltophilia cystic fibrosis isolates' (manuscript under preparation).</title>
        <authorList>
            <person name="Crisan C.V."/>
            <person name="Pettis M."/>
            <person name="Goldberg J.B."/>
        </authorList>
    </citation>
    <scope>NUCLEOTIDE SEQUENCE [LARGE SCALE GENOMIC DNA]</scope>
    <source>
        <strain evidence="3 4">CCV155</strain>
    </source>
</reference>
<accession>A0ABU5MNS1</accession>
<dbReference type="Gene3D" id="1.10.443.10">
    <property type="entry name" value="Intergrase catalytic core"/>
    <property type="match status" value="1"/>
</dbReference>
<organism evidence="3 4">
    <name type="scientific">Stenotrophomonas muris</name>
    <dbReference type="NCBI Taxonomy" id="2963283"/>
    <lineage>
        <taxon>Bacteria</taxon>
        <taxon>Pseudomonadati</taxon>
        <taxon>Pseudomonadota</taxon>
        <taxon>Gammaproteobacteria</taxon>
        <taxon>Lysobacterales</taxon>
        <taxon>Lysobacteraceae</taxon>
        <taxon>Stenotrophomonas</taxon>
    </lineage>
</organism>
<sequence>MPLEVFRRLLAQCERSAKRTFVKSRNRAMLLILADTGIRREELVWIRVTDVLDASKGDGMLKVRTSKRRGNPIRLVPVPALTLQEVMKYIRVQREMHMRRHTKSGRGSRDKGWVFCSQSGSRLAAATVSQTFSDLRALAGVSERATAHMLRHRYITLQVIDRIKRLRNIGILGVEAAATVLAQVASLSGH</sequence>
<dbReference type="InterPro" id="IPR013762">
    <property type="entry name" value="Integrase-like_cat_sf"/>
</dbReference>
<dbReference type="CDD" id="cd00397">
    <property type="entry name" value="DNA_BRE_C"/>
    <property type="match status" value="1"/>
</dbReference>
<dbReference type="RefSeq" id="WP_322546966.1">
    <property type="nucleotide sequence ID" value="NZ_JAXUAC010000116.1"/>
</dbReference>
<comment type="caution">
    <text evidence="3">The sequence shown here is derived from an EMBL/GenBank/DDBJ whole genome shotgun (WGS) entry which is preliminary data.</text>
</comment>
<name>A0ABU5MNS1_9GAMM</name>
<dbReference type="PROSITE" id="PS51898">
    <property type="entry name" value="TYR_RECOMBINASE"/>
    <property type="match status" value="1"/>
</dbReference>
<dbReference type="InterPro" id="IPR002104">
    <property type="entry name" value="Integrase_catalytic"/>
</dbReference>
<dbReference type="EMBL" id="JAXUAC010000116">
    <property type="protein sequence ID" value="MDZ7514404.1"/>
    <property type="molecule type" value="Genomic_DNA"/>
</dbReference>
<dbReference type="InterPro" id="IPR011010">
    <property type="entry name" value="DNA_brk_join_enz"/>
</dbReference>
<gene>
    <name evidence="3" type="ORF">U5F72_21655</name>
</gene>
<feature type="non-terminal residue" evidence="3">
    <location>
        <position position="190"/>
    </location>
</feature>
<evidence type="ECO:0000259" key="2">
    <source>
        <dbReference type="PROSITE" id="PS51898"/>
    </source>
</evidence>
<proteinExistence type="predicted"/>
<evidence type="ECO:0000313" key="3">
    <source>
        <dbReference type="EMBL" id="MDZ7514404.1"/>
    </source>
</evidence>
<dbReference type="Pfam" id="PF00589">
    <property type="entry name" value="Phage_integrase"/>
    <property type="match status" value="1"/>
</dbReference>
<evidence type="ECO:0000313" key="4">
    <source>
        <dbReference type="Proteomes" id="UP001290894"/>
    </source>
</evidence>
<evidence type="ECO:0000256" key="1">
    <source>
        <dbReference type="ARBA" id="ARBA00023172"/>
    </source>
</evidence>
<feature type="domain" description="Tyr recombinase" evidence="2">
    <location>
        <begin position="1"/>
        <end position="190"/>
    </location>
</feature>
<protein>
    <submittedName>
        <fullName evidence="3">Site-specific integrase</fullName>
    </submittedName>
</protein>